<evidence type="ECO:0000256" key="1">
    <source>
        <dbReference type="ARBA" id="ARBA00010211"/>
    </source>
</evidence>
<evidence type="ECO:0000259" key="4">
    <source>
        <dbReference type="Pfam" id="PF01557"/>
    </source>
</evidence>
<dbReference type="Pfam" id="PF01557">
    <property type="entry name" value="FAA_hydrolase"/>
    <property type="match status" value="1"/>
</dbReference>
<evidence type="ECO:0000313" key="5">
    <source>
        <dbReference type="EMBL" id="KAL2071344.1"/>
    </source>
</evidence>
<proteinExistence type="inferred from homology"/>
<protein>
    <recommendedName>
        <fullName evidence="4">Fumarylacetoacetase-like C-terminal domain-containing protein</fullName>
    </recommendedName>
</protein>
<evidence type="ECO:0000256" key="3">
    <source>
        <dbReference type="SAM" id="MobiDB-lite"/>
    </source>
</evidence>
<organism evidence="5 6">
    <name type="scientific">Oculimacula yallundae</name>
    <dbReference type="NCBI Taxonomy" id="86028"/>
    <lineage>
        <taxon>Eukaryota</taxon>
        <taxon>Fungi</taxon>
        <taxon>Dikarya</taxon>
        <taxon>Ascomycota</taxon>
        <taxon>Pezizomycotina</taxon>
        <taxon>Leotiomycetes</taxon>
        <taxon>Helotiales</taxon>
        <taxon>Ploettnerulaceae</taxon>
        <taxon>Oculimacula</taxon>
    </lineage>
</organism>
<feature type="region of interest" description="Disordered" evidence="3">
    <location>
        <begin position="1"/>
        <end position="24"/>
    </location>
</feature>
<dbReference type="EMBL" id="JAZHXI010000005">
    <property type="protein sequence ID" value="KAL2071344.1"/>
    <property type="molecule type" value="Genomic_DNA"/>
</dbReference>
<dbReference type="Proteomes" id="UP001595075">
    <property type="component" value="Unassembled WGS sequence"/>
</dbReference>
<dbReference type="PANTHER" id="PTHR11820">
    <property type="entry name" value="ACYLPYRUVASE"/>
    <property type="match status" value="1"/>
</dbReference>
<keyword evidence="6" id="KW-1185">Reference proteome</keyword>
<comment type="caution">
    <text evidence="5">The sequence shown here is derived from an EMBL/GenBank/DDBJ whole genome shotgun (WGS) entry which is preliminary data.</text>
</comment>
<dbReference type="InterPro" id="IPR011234">
    <property type="entry name" value="Fumarylacetoacetase-like_C"/>
</dbReference>
<evidence type="ECO:0000256" key="2">
    <source>
        <dbReference type="ARBA" id="ARBA00022723"/>
    </source>
</evidence>
<dbReference type="SUPFAM" id="SSF56529">
    <property type="entry name" value="FAH"/>
    <property type="match status" value="1"/>
</dbReference>
<gene>
    <name evidence="5" type="ORF">VTL71DRAFT_12579</name>
</gene>
<comment type="similarity">
    <text evidence="1">Belongs to the FAH family.</text>
</comment>
<name>A0ABR4CQL8_9HELO</name>
<accession>A0ABR4CQL8</accession>
<feature type="domain" description="Fumarylacetoacetase-like C-terminal" evidence="4">
    <location>
        <begin position="120"/>
        <end position="317"/>
    </location>
</feature>
<keyword evidence="2" id="KW-0479">Metal-binding</keyword>
<dbReference type="PANTHER" id="PTHR11820:SF7">
    <property type="entry name" value="ACYLPYRUVASE FAHD1, MITOCHONDRIAL"/>
    <property type="match status" value="1"/>
</dbReference>
<reference evidence="5 6" key="1">
    <citation type="journal article" date="2024" name="Commun. Biol.">
        <title>Comparative genomic analysis of thermophilic fungi reveals convergent evolutionary adaptations and gene losses.</title>
        <authorList>
            <person name="Steindorff A.S."/>
            <person name="Aguilar-Pontes M.V."/>
            <person name="Robinson A.J."/>
            <person name="Andreopoulos B."/>
            <person name="LaButti K."/>
            <person name="Kuo A."/>
            <person name="Mondo S."/>
            <person name="Riley R."/>
            <person name="Otillar R."/>
            <person name="Haridas S."/>
            <person name="Lipzen A."/>
            <person name="Grimwood J."/>
            <person name="Schmutz J."/>
            <person name="Clum A."/>
            <person name="Reid I.D."/>
            <person name="Moisan M.C."/>
            <person name="Butler G."/>
            <person name="Nguyen T.T.M."/>
            <person name="Dewar K."/>
            <person name="Conant G."/>
            <person name="Drula E."/>
            <person name="Henrissat B."/>
            <person name="Hansel C."/>
            <person name="Singer S."/>
            <person name="Hutchinson M.I."/>
            <person name="de Vries R.P."/>
            <person name="Natvig D.O."/>
            <person name="Powell A.J."/>
            <person name="Tsang A."/>
            <person name="Grigoriev I.V."/>
        </authorList>
    </citation>
    <scope>NUCLEOTIDE SEQUENCE [LARGE SCALE GENOMIC DNA]</scope>
    <source>
        <strain evidence="5 6">CBS 494.80</strain>
    </source>
</reference>
<evidence type="ECO:0000313" key="6">
    <source>
        <dbReference type="Proteomes" id="UP001595075"/>
    </source>
</evidence>
<sequence>MTSSSPNVEILDKPCEASDETAAEEERSVVKTTRLQKHIVFKMASWKRLARFVPKGYPSRILIGEPENHNVDVGLALYKGKAVKARVFNGNSVLEPGAPSGEVVEIDRVLSPLTQAEVGTIRCIGLNYKQHADEAGLDVPTVPTVFMKPATSLADPYPARIFLPKLTQVDDCGDYESELAIVIGKECKNVSEADAYDYVLGYTAANDVSSRTSQFAQSQWSFSKAFDDSCPIDPQKLNVRGLKNGQVMQECSTDDLIFSVPKIVSFLSQSTTMKPGTIIITGTPGGVGMARKPQVTIKEDDVFFVEILPYIGTLVNVFKNEE</sequence>
<dbReference type="Gene3D" id="3.90.850.10">
    <property type="entry name" value="Fumarylacetoacetase-like, C-terminal domain"/>
    <property type="match status" value="1"/>
</dbReference>
<dbReference type="InterPro" id="IPR036663">
    <property type="entry name" value="Fumarylacetoacetase_C_sf"/>
</dbReference>